<dbReference type="PANTHER" id="PTHR37817:SF1">
    <property type="entry name" value="N-ACETYLTRANSFERASE EIS"/>
    <property type="match status" value="1"/>
</dbReference>
<dbReference type="Gene3D" id="3.30.1050.10">
    <property type="entry name" value="SCP2 sterol-binding domain"/>
    <property type="match status" value="1"/>
</dbReference>
<keyword evidence="7" id="KW-1185">Reference proteome</keyword>
<dbReference type="InterPro" id="IPR036527">
    <property type="entry name" value="SCP2_sterol-bd_dom_sf"/>
</dbReference>
<dbReference type="InterPro" id="IPR051554">
    <property type="entry name" value="Acetyltransferase_Eis"/>
</dbReference>
<evidence type="ECO:0000256" key="3">
    <source>
        <dbReference type="ARBA" id="ARBA00023315"/>
    </source>
</evidence>
<protein>
    <submittedName>
        <fullName evidence="6">GNAT family N-acetyltransferase</fullName>
    </submittedName>
</protein>
<dbReference type="InterPro" id="IPR000182">
    <property type="entry name" value="GNAT_dom"/>
</dbReference>
<dbReference type="InterPro" id="IPR025559">
    <property type="entry name" value="Eis_dom"/>
</dbReference>
<reference evidence="6 7" key="1">
    <citation type="submission" date="2020-05" db="EMBL/GenBank/DDBJ databases">
        <title>MicrobeNet Type strains.</title>
        <authorList>
            <person name="Nicholson A.C."/>
        </authorList>
    </citation>
    <scope>NUCLEOTIDE SEQUENCE [LARGE SCALE GENOMIC DNA]</scope>
    <source>
        <strain evidence="6 7">JCM 14547</strain>
    </source>
</reference>
<dbReference type="SUPFAM" id="SSF55718">
    <property type="entry name" value="SCP-like"/>
    <property type="match status" value="1"/>
</dbReference>
<evidence type="ECO:0000259" key="5">
    <source>
        <dbReference type="PROSITE" id="PS51186"/>
    </source>
</evidence>
<gene>
    <name evidence="6" type="ORF">HLB09_04660</name>
</gene>
<feature type="domain" description="N-acetyltransferase" evidence="5">
    <location>
        <begin position="13"/>
        <end position="159"/>
    </location>
</feature>
<dbReference type="InterPro" id="IPR041380">
    <property type="entry name" value="Acetyltransf_17"/>
</dbReference>
<comment type="caution">
    <text evidence="6">The sequence shown here is derived from an EMBL/GenBank/DDBJ whole genome shotgun (WGS) entry which is preliminary data.</text>
</comment>
<dbReference type="GO" id="GO:0030649">
    <property type="term" value="P:aminoglycoside antibiotic catabolic process"/>
    <property type="evidence" value="ECO:0007669"/>
    <property type="project" value="TreeGrafter"/>
</dbReference>
<dbReference type="GO" id="GO:0034069">
    <property type="term" value="F:aminoglycoside N-acetyltransferase activity"/>
    <property type="evidence" value="ECO:0007669"/>
    <property type="project" value="TreeGrafter"/>
</dbReference>
<dbReference type="Pfam" id="PF17668">
    <property type="entry name" value="Acetyltransf_17"/>
    <property type="match status" value="1"/>
</dbReference>
<dbReference type="InterPro" id="IPR022902">
    <property type="entry name" value="NAcTrfase_Eis"/>
</dbReference>
<sequence>MSGEGTERRADGFELRDMHEDEHEQWVALGRRGFLEARRATPAAVESRRRAMAGHRRRVAVDAGRVVATFRSYGVDLPVPGGSALAQAVSSVVVAATHRRRGLLSCLMATDLQEARERGDALAVLIAAEAPIYGRFGFGAATEACRWTLDARGARFRGDPVREGRVSLELAEDADLVDLAVPLHDRLAARSPGATPRDPRWWRLALGLEDDGSGTDPHLQRPAVVARDDVGRVVGVLRYRAVEREEARRPATTAEVLDLLADGPDATTALWRHLADLDLVVGASAPFRSPLEPLPHLLVDERAARQHERSDFHWVRVLDVPAALTARRYATAGACVLEVRDDAGLAGGRWRLEVGADGTADVEATAAEPDVVLPVAVLGSVVLGQVPLVGHVAAGDVDERTPGAARRLGALLHDPSAAVLGRTWF</sequence>
<accession>A0A849BGZ9</accession>
<dbReference type="RefSeq" id="WP_171202237.1">
    <property type="nucleotide sequence ID" value="NZ_BAAANP010000007.1"/>
</dbReference>
<keyword evidence="2 4" id="KW-0808">Transferase</keyword>
<dbReference type="AlphaFoldDB" id="A0A849BGZ9"/>
<comment type="caution">
    <text evidence="4">Lacks conserved residue(s) required for the propagation of feature annotation.</text>
</comment>
<name>A0A849BGZ9_9ACTN</name>
<dbReference type="NCBIfam" id="NF002367">
    <property type="entry name" value="PRK01346.1-4"/>
    <property type="match status" value="1"/>
</dbReference>
<dbReference type="SUPFAM" id="SSF55729">
    <property type="entry name" value="Acyl-CoA N-acyltransferases (Nat)"/>
    <property type="match status" value="1"/>
</dbReference>
<dbReference type="Pfam" id="PF13527">
    <property type="entry name" value="Acetyltransf_9"/>
    <property type="match status" value="1"/>
</dbReference>
<evidence type="ECO:0000256" key="2">
    <source>
        <dbReference type="ARBA" id="ARBA00022679"/>
    </source>
</evidence>
<proteinExistence type="inferred from homology"/>
<dbReference type="PANTHER" id="PTHR37817">
    <property type="entry name" value="N-ACETYLTRANSFERASE EIS"/>
    <property type="match status" value="1"/>
</dbReference>
<dbReference type="Pfam" id="PF13530">
    <property type="entry name" value="SCP2_2"/>
    <property type="match status" value="1"/>
</dbReference>
<dbReference type="HAMAP" id="MF_01812">
    <property type="entry name" value="Eis"/>
    <property type="match status" value="1"/>
</dbReference>
<evidence type="ECO:0000313" key="7">
    <source>
        <dbReference type="Proteomes" id="UP000555552"/>
    </source>
</evidence>
<organism evidence="6 7">
    <name type="scientific">Pseudokineococcus marinus</name>
    <dbReference type="NCBI Taxonomy" id="351215"/>
    <lineage>
        <taxon>Bacteria</taxon>
        <taxon>Bacillati</taxon>
        <taxon>Actinomycetota</taxon>
        <taxon>Actinomycetes</taxon>
        <taxon>Kineosporiales</taxon>
        <taxon>Kineosporiaceae</taxon>
        <taxon>Pseudokineococcus</taxon>
    </lineage>
</organism>
<evidence type="ECO:0000256" key="4">
    <source>
        <dbReference type="HAMAP-Rule" id="MF_01812"/>
    </source>
</evidence>
<keyword evidence="3 4" id="KW-0012">Acyltransferase</keyword>
<dbReference type="InterPro" id="IPR016181">
    <property type="entry name" value="Acyl_CoA_acyltransferase"/>
</dbReference>
<evidence type="ECO:0000256" key="1">
    <source>
        <dbReference type="ARBA" id="ARBA00009213"/>
    </source>
</evidence>
<feature type="binding site" evidence="4">
    <location>
        <begin position="100"/>
        <end position="105"/>
    </location>
    <ligand>
        <name>acetyl-CoA</name>
        <dbReference type="ChEBI" id="CHEBI:57288"/>
    </ligand>
</feature>
<feature type="active site" description="Proton acceptor; via carboxylate" evidence="4">
    <location>
        <position position="425"/>
    </location>
</feature>
<comment type="similarity">
    <text evidence="1 4">Belongs to the acetyltransferase Eis family.</text>
</comment>
<dbReference type="PROSITE" id="PS51186">
    <property type="entry name" value="GNAT"/>
    <property type="match status" value="1"/>
</dbReference>
<comment type="subunit">
    <text evidence="4">Homohexamer; trimer of dimers.</text>
</comment>
<dbReference type="EMBL" id="JABEMA010000038">
    <property type="protein sequence ID" value="NNH22390.1"/>
    <property type="molecule type" value="Genomic_DNA"/>
</dbReference>
<feature type="active site" description="Proton donor" evidence="4">
    <location>
        <position position="133"/>
    </location>
</feature>
<feature type="binding site" evidence="4">
    <location>
        <begin position="92"/>
        <end position="94"/>
    </location>
    <ligand>
        <name>acetyl-CoA</name>
        <dbReference type="ChEBI" id="CHEBI:57288"/>
    </ligand>
</feature>
<evidence type="ECO:0000313" key="6">
    <source>
        <dbReference type="EMBL" id="NNH22390.1"/>
    </source>
</evidence>
<dbReference type="Gene3D" id="3.40.630.30">
    <property type="match status" value="2"/>
</dbReference>
<dbReference type="Proteomes" id="UP000555552">
    <property type="component" value="Unassembled WGS sequence"/>
</dbReference>